<evidence type="ECO:0000313" key="11">
    <source>
        <dbReference type="EMBL" id="MDQ0995370.1"/>
    </source>
</evidence>
<dbReference type="PROSITE" id="PS50035">
    <property type="entry name" value="PLD"/>
    <property type="match status" value="2"/>
</dbReference>
<dbReference type="EMBL" id="JAUSZT010000002">
    <property type="protein sequence ID" value="MDQ0995370.1"/>
    <property type="molecule type" value="Genomic_DNA"/>
</dbReference>
<feature type="domain" description="PLD phosphodiesterase" evidence="10">
    <location>
        <begin position="183"/>
        <end position="210"/>
    </location>
</feature>
<comment type="catalytic activity">
    <reaction evidence="1">
        <text>a 1,2-diacyl-sn-glycero-3-phosphocholine + H2O = a 1,2-diacyl-sn-glycero-3-phosphate + choline + H(+)</text>
        <dbReference type="Rhea" id="RHEA:14445"/>
        <dbReference type="ChEBI" id="CHEBI:15354"/>
        <dbReference type="ChEBI" id="CHEBI:15377"/>
        <dbReference type="ChEBI" id="CHEBI:15378"/>
        <dbReference type="ChEBI" id="CHEBI:57643"/>
        <dbReference type="ChEBI" id="CHEBI:58608"/>
        <dbReference type="EC" id="3.1.4.4"/>
    </reaction>
</comment>
<keyword evidence="6" id="KW-0677">Repeat</keyword>
<dbReference type="PANTHER" id="PTHR18896:SF76">
    <property type="entry name" value="PHOSPHOLIPASE"/>
    <property type="match status" value="1"/>
</dbReference>
<reference evidence="11 12" key="1">
    <citation type="submission" date="2023-07" db="EMBL/GenBank/DDBJ databases">
        <title>Comparative genomics of wheat-associated soil bacteria to identify genetic determinants of phenazine resistance.</title>
        <authorList>
            <person name="Mouncey N."/>
        </authorList>
    </citation>
    <scope>NUCLEOTIDE SEQUENCE [LARGE SCALE GENOMIC DNA]</scope>
    <source>
        <strain evidence="11 12">W4I11</strain>
    </source>
</reference>
<protein>
    <recommendedName>
        <fullName evidence="4">Phospholipase D</fullName>
    </recommendedName>
    <alternativeName>
        <fullName evidence="9">Choline phosphatase</fullName>
    </alternativeName>
</protein>
<comment type="subcellular location">
    <subcellularLocation>
        <location evidence="3">Secreted</location>
    </subcellularLocation>
</comment>
<evidence type="ECO:0000256" key="5">
    <source>
        <dbReference type="ARBA" id="ARBA00022525"/>
    </source>
</evidence>
<dbReference type="Proteomes" id="UP001237780">
    <property type="component" value="Unassembled WGS sequence"/>
</dbReference>
<feature type="domain" description="PLD phosphodiesterase" evidence="10">
    <location>
        <begin position="401"/>
        <end position="428"/>
    </location>
</feature>
<organism evidence="11 12">
    <name type="scientific">Phyllobacterium ifriqiyense</name>
    <dbReference type="NCBI Taxonomy" id="314238"/>
    <lineage>
        <taxon>Bacteria</taxon>
        <taxon>Pseudomonadati</taxon>
        <taxon>Pseudomonadota</taxon>
        <taxon>Alphaproteobacteria</taxon>
        <taxon>Hyphomicrobiales</taxon>
        <taxon>Phyllobacteriaceae</taxon>
        <taxon>Phyllobacterium</taxon>
    </lineage>
</organism>
<dbReference type="GO" id="GO:0004630">
    <property type="term" value="F:phospholipase D activity"/>
    <property type="evidence" value="ECO:0007669"/>
    <property type="project" value="UniProtKB-EC"/>
</dbReference>
<accession>A0ABU0S3N4</accession>
<evidence type="ECO:0000259" key="10">
    <source>
        <dbReference type="PROSITE" id="PS50035"/>
    </source>
</evidence>
<keyword evidence="5" id="KW-0964">Secreted</keyword>
<evidence type="ECO:0000313" key="12">
    <source>
        <dbReference type="Proteomes" id="UP001237780"/>
    </source>
</evidence>
<sequence>MDCGEQARFEGARTGSVRLLGFGTNGRSRSLRNGRNQNESISLTFSVERGPSYEKTLLPPVRSVITLGGNAWRQVRAQRVAMLVDAANYYRHLENAFLNAQQSILIAGWDFNGQIILCPDRCDAEQLGNFLRHLVDRRPELVIHILVWASGPIYSARQMRFFPQEPWSDHPRIKLCYDSRHPWRGSHHQKIVCIDDSLAFSGGIDLTIHRWDTSDHLVNDPRRKHGDGKYDPVHDVQIAVDHDAAKSLADLVRERWLACNGSSIPALGTIVDRWPEKLVPDLRDIDVSIARTMPGSLLKRGIREIERLNEEALKSARRFIYIETQYLTCRRTGELLARRLGEPEGPEVTIVVPKESHGGLESIFMGGNRKRLLRRLRRADAYNRLRVVYPSIRAPDTFEDVPIFVHSKVMVIDDVFLRVGSSNFNNRSRGMDSECDLALEASSQTERAAIIRMRDSLIGEHLGLKSGAVGDHIRKSGSITSLIDLKHERQRRLLPVSVGRESGSEKTVPLTVLFDPKEPLQPLQSIMKLARGLWSRLWAWS</sequence>
<evidence type="ECO:0000256" key="9">
    <source>
        <dbReference type="ARBA" id="ARBA00029594"/>
    </source>
</evidence>
<dbReference type="PANTHER" id="PTHR18896">
    <property type="entry name" value="PHOSPHOLIPASE D"/>
    <property type="match status" value="1"/>
</dbReference>
<comment type="function">
    <text evidence="2">Could be a virulence factor.</text>
</comment>
<dbReference type="Pfam" id="PF13091">
    <property type="entry name" value="PLDc_2"/>
    <property type="match status" value="1"/>
</dbReference>
<keyword evidence="8" id="KW-0443">Lipid metabolism</keyword>
<evidence type="ECO:0000256" key="2">
    <source>
        <dbReference type="ARBA" id="ARBA00003145"/>
    </source>
</evidence>
<dbReference type="InterPro" id="IPR001736">
    <property type="entry name" value="PLipase_D/transphosphatidylase"/>
</dbReference>
<evidence type="ECO:0000256" key="1">
    <source>
        <dbReference type="ARBA" id="ARBA00000798"/>
    </source>
</evidence>
<evidence type="ECO:0000256" key="7">
    <source>
        <dbReference type="ARBA" id="ARBA00022801"/>
    </source>
</evidence>
<dbReference type="InterPro" id="IPR015679">
    <property type="entry name" value="PLipase_D_fam"/>
</dbReference>
<name>A0ABU0S3N4_9HYPH</name>
<proteinExistence type="predicted"/>
<dbReference type="SMART" id="SM00155">
    <property type="entry name" value="PLDc"/>
    <property type="match status" value="2"/>
</dbReference>
<evidence type="ECO:0000256" key="8">
    <source>
        <dbReference type="ARBA" id="ARBA00023098"/>
    </source>
</evidence>
<dbReference type="InterPro" id="IPR025202">
    <property type="entry name" value="PLD-like_dom"/>
</dbReference>
<keyword evidence="7 11" id="KW-0378">Hydrolase</keyword>
<dbReference type="SUPFAM" id="SSF56024">
    <property type="entry name" value="Phospholipase D/nuclease"/>
    <property type="match status" value="2"/>
</dbReference>
<dbReference type="CDD" id="cd09140">
    <property type="entry name" value="PLDc_vPLD1_2_like_bac_1"/>
    <property type="match status" value="1"/>
</dbReference>
<evidence type="ECO:0000256" key="3">
    <source>
        <dbReference type="ARBA" id="ARBA00004613"/>
    </source>
</evidence>
<dbReference type="Gene3D" id="3.30.870.10">
    <property type="entry name" value="Endonuclease Chain A"/>
    <property type="match status" value="2"/>
</dbReference>
<evidence type="ECO:0000256" key="4">
    <source>
        <dbReference type="ARBA" id="ARBA00018392"/>
    </source>
</evidence>
<gene>
    <name evidence="11" type="ORF">QFZ34_000547</name>
</gene>
<keyword evidence="12" id="KW-1185">Reference proteome</keyword>
<dbReference type="CDD" id="cd09143">
    <property type="entry name" value="PLDc_vPLD1_2_like_bac_2"/>
    <property type="match status" value="1"/>
</dbReference>
<comment type="caution">
    <text evidence="11">The sequence shown here is derived from an EMBL/GenBank/DDBJ whole genome shotgun (WGS) entry which is preliminary data.</text>
</comment>
<evidence type="ECO:0000256" key="6">
    <source>
        <dbReference type="ARBA" id="ARBA00022737"/>
    </source>
</evidence>